<dbReference type="OrthoDB" id="1144324at2"/>
<dbReference type="AlphaFoldDB" id="A0A2W7S997"/>
<comment type="caution">
    <text evidence="3">The sequence shown here is derived from an EMBL/GenBank/DDBJ whole genome shotgun (WGS) entry which is preliminary data.</text>
</comment>
<dbReference type="Gene3D" id="2.30.180.10">
    <property type="entry name" value="FAS1 domain"/>
    <property type="match status" value="2"/>
</dbReference>
<dbReference type="GO" id="GO:0005615">
    <property type="term" value="C:extracellular space"/>
    <property type="evidence" value="ECO:0007669"/>
    <property type="project" value="TreeGrafter"/>
</dbReference>
<keyword evidence="1" id="KW-0732">Signal</keyword>
<dbReference type="InterPro" id="IPR036378">
    <property type="entry name" value="FAS1_dom_sf"/>
</dbReference>
<evidence type="ECO:0000256" key="1">
    <source>
        <dbReference type="SAM" id="SignalP"/>
    </source>
</evidence>
<evidence type="ECO:0000259" key="2">
    <source>
        <dbReference type="PROSITE" id="PS50213"/>
    </source>
</evidence>
<dbReference type="InterPro" id="IPR050904">
    <property type="entry name" value="Adhesion/Biosynth-related"/>
</dbReference>
<accession>A0A2W7S997</accession>
<dbReference type="Proteomes" id="UP000249720">
    <property type="component" value="Unassembled WGS sequence"/>
</dbReference>
<keyword evidence="4" id="KW-1185">Reference proteome</keyword>
<name>A0A2W7S997_9BACT</name>
<feature type="domain" description="FAS1" evidence="2">
    <location>
        <begin position="36"/>
        <end position="168"/>
    </location>
</feature>
<protein>
    <submittedName>
        <fullName evidence="3">Putative surface protein with fasciclin (FAS1) repeats</fullName>
    </submittedName>
</protein>
<feature type="signal peptide" evidence="1">
    <location>
        <begin position="1"/>
        <end position="26"/>
    </location>
</feature>
<dbReference type="EMBL" id="QKZV01000003">
    <property type="protein sequence ID" value="PZX63657.1"/>
    <property type="molecule type" value="Genomic_DNA"/>
</dbReference>
<dbReference type="RefSeq" id="WP_146250404.1">
    <property type="nucleotide sequence ID" value="NZ_QKZV01000003.1"/>
</dbReference>
<dbReference type="PANTHER" id="PTHR10900">
    <property type="entry name" value="PERIOSTIN-RELATED"/>
    <property type="match status" value="1"/>
</dbReference>
<dbReference type="Pfam" id="PF02469">
    <property type="entry name" value="Fasciclin"/>
    <property type="match status" value="2"/>
</dbReference>
<organism evidence="3 4">
    <name type="scientific">Hydrotalea sandarakina</name>
    <dbReference type="NCBI Taxonomy" id="1004304"/>
    <lineage>
        <taxon>Bacteria</taxon>
        <taxon>Pseudomonadati</taxon>
        <taxon>Bacteroidota</taxon>
        <taxon>Chitinophagia</taxon>
        <taxon>Chitinophagales</taxon>
        <taxon>Chitinophagaceae</taxon>
        <taxon>Hydrotalea</taxon>
    </lineage>
</organism>
<feature type="domain" description="FAS1" evidence="2">
    <location>
        <begin position="172"/>
        <end position="313"/>
    </location>
</feature>
<evidence type="ECO:0000313" key="4">
    <source>
        <dbReference type="Proteomes" id="UP000249720"/>
    </source>
</evidence>
<dbReference type="FunFam" id="2.30.180.10:FF:000032">
    <property type="entry name" value="Fasciclin domain-containing protein, putative"/>
    <property type="match status" value="2"/>
</dbReference>
<dbReference type="SUPFAM" id="SSF82153">
    <property type="entry name" value="FAS1 domain"/>
    <property type="match status" value="2"/>
</dbReference>
<gene>
    <name evidence="3" type="ORF">LX80_01308</name>
</gene>
<reference evidence="3 4" key="1">
    <citation type="submission" date="2018-06" db="EMBL/GenBank/DDBJ databases">
        <title>Genomic Encyclopedia of Archaeal and Bacterial Type Strains, Phase II (KMG-II): from individual species to whole genera.</title>
        <authorList>
            <person name="Goeker M."/>
        </authorList>
    </citation>
    <scope>NUCLEOTIDE SEQUENCE [LARGE SCALE GENOMIC DNA]</scope>
    <source>
        <strain evidence="3 4">DSM 23241</strain>
    </source>
</reference>
<dbReference type="PROSITE" id="PS51257">
    <property type="entry name" value="PROKAR_LIPOPROTEIN"/>
    <property type="match status" value="1"/>
</dbReference>
<dbReference type="SMART" id="SM00554">
    <property type="entry name" value="FAS1"/>
    <property type="match status" value="2"/>
</dbReference>
<evidence type="ECO:0000313" key="3">
    <source>
        <dbReference type="EMBL" id="PZX63657.1"/>
    </source>
</evidence>
<feature type="chain" id="PRO_5016155039" evidence="1">
    <location>
        <begin position="27"/>
        <end position="315"/>
    </location>
</feature>
<dbReference type="PANTHER" id="PTHR10900:SF77">
    <property type="entry name" value="FI19380P1"/>
    <property type="match status" value="1"/>
</dbReference>
<sequence length="315" mass="32041">MKKILFKTVAMGLLASAIILVGTACKKSSNNPSTNQQTITTIVSNNSNFSLLKSAVVKANLATTLNGPGPFTVFAPSDTAFAGSGITASTINALTPSQLSTLLLYHTIPANIPAANVPAGPNAKVITASGDSVFVTKNANGVFVNGIPVTQADIMASNGVIHAIARVLIPPIGNIVQVAQSDTSFSYLVAAVLRASQGSVNVAAVLSGPGPFTVFAPTNAAFRAAGFATVNDINNADPATLTSILTYHVIAGRVFSSDLTQGAQPTTLNSEKLTISLMGGATVKGNGNTTASNIIATNIMATNGVVHVIDRVLLP</sequence>
<dbReference type="InterPro" id="IPR000782">
    <property type="entry name" value="FAS1_domain"/>
</dbReference>
<proteinExistence type="predicted"/>
<dbReference type="PROSITE" id="PS50213">
    <property type="entry name" value="FAS1"/>
    <property type="match status" value="2"/>
</dbReference>